<evidence type="ECO:0000313" key="2">
    <source>
        <dbReference type="EMBL" id="GAG63181.1"/>
    </source>
</evidence>
<sequence>MKTHYKIYFIERLLIFLFLFSFSMPYVRVGFEGLVWPKEYLRNPTHLPTIVEISLIFYFFIILMLFIANKLINIKKRVIILTLIVLI</sequence>
<comment type="caution">
    <text evidence="2">The sequence shown here is derived from an EMBL/GenBank/DDBJ whole genome shotgun (WGS) entry which is preliminary data.</text>
</comment>
<organism evidence="2">
    <name type="scientific">marine sediment metagenome</name>
    <dbReference type="NCBI Taxonomy" id="412755"/>
    <lineage>
        <taxon>unclassified sequences</taxon>
        <taxon>metagenomes</taxon>
        <taxon>ecological metagenomes</taxon>
    </lineage>
</organism>
<keyword evidence="1" id="KW-0472">Membrane</keyword>
<accession>X1ATK0</accession>
<protein>
    <submittedName>
        <fullName evidence="2">Uncharacterized protein</fullName>
    </submittedName>
</protein>
<gene>
    <name evidence="2" type="ORF">S01H4_00474</name>
</gene>
<reference evidence="2" key="1">
    <citation type="journal article" date="2014" name="Front. Microbiol.">
        <title>High frequency of phylogenetically diverse reductive dehalogenase-homologous genes in deep subseafloor sedimentary metagenomes.</title>
        <authorList>
            <person name="Kawai M."/>
            <person name="Futagami T."/>
            <person name="Toyoda A."/>
            <person name="Takaki Y."/>
            <person name="Nishi S."/>
            <person name="Hori S."/>
            <person name="Arai W."/>
            <person name="Tsubouchi T."/>
            <person name="Morono Y."/>
            <person name="Uchiyama I."/>
            <person name="Ito T."/>
            <person name="Fujiyama A."/>
            <person name="Inagaki F."/>
            <person name="Takami H."/>
        </authorList>
    </citation>
    <scope>NUCLEOTIDE SEQUENCE</scope>
    <source>
        <strain evidence="2">Expedition CK06-06</strain>
    </source>
</reference>
<evidence type="ECO:0000256" key="1">
    <source>
        <dbReference type="SAM" id="Phobius"/>
    </source>
</evidence>
<feature type="transmembrane region" description="Helical" evidence="1">
    <location>
        <begin position="47"/>
        <end position="68"/>
    </location>
</feature>
<keyword evidence="1" id="KW-0812">Transmembrane</keyword>
<proteinExistence type="predicted"/>
<dbReference type="EMBL" id="BART01000066">
    <property type="protein sequence ID" value="GAG63181.1"/>
    <property type="molecule type" value="Genomic_DNA"/>
</dbReference>
<keyword evidence="1" id="KW-1133">Transmembrane helix</keyword>
<feature type="transmembrane region" description="Helical" evidence="1">
    <location>
        <begin position="7"/>
        <end position="27"/>
    </location>
</feature>
<name>X1ATK0_9ZZZZ</name>
<dbReference type="AlphaFoldDB" id="X1ATK0"/>